<dbReference type="InterPro" id="IPR051317">
    <property type="entry name" value="Gfo/Idh/MocA_oxidoreduct"/>
</dbReference>
<evidence type="ECO:0000259" key="2">
    <source>
        <dbReference type="Pfam" id="PF22725"/>
    </source>
</evidence>
<dbReference type="STRING" id="1280847.SAMN04488036_103103"/>
<dbReference type="SUPFAM" id="SSF51735">
    <property type="entry name" value="NAD(P)-binding Rossmann-fold domains"/>
    <property type="match status" value="1"/>
</dbReference>
<reference evidence="4" key="1">
    <citation type="submission" date="2016-10" db="EMBL/GenBank/DDBJ databases">
        <authorList>
            <person name="Varghese N."/>
            <person name="Submissions S."/>
        </authorList>
    </citation>
    <scope>NUCLEOTIDE SEQUENCE [LARGE SCALE GENOMIC DNA]</scope>
    <source>
        <strain evidence="4">DSM 28453</strain>
    </source>
</reference>
<dbReference type="AlphaFoldDB" id="A0A1I4DFF9"/>
<organism evidence="3 4">
    <name type="scientific">Shimia haliotis</name>
    <dbReference type="NCBI Taxonomy" id="1280847"/>
    <lineage>
        <taxon>Bacteria</taxon>
        <taxon>Pseudomonadati</taxon>
        <taxon>Pseudomonadota</taxon>
        <taxon>Alphaproteobacteria</taxon>
        <taxon>Rhodobacterales</taxon>
        <taxon>Roseobacteraceae</taxon>
    </lineage>
</organism>
<name>A0A1I4DFF9_9RHOB</name>
<dbReference type="InterPro" id="IPR000683">
    <property type="entry name" value="Gfo/Idh/MocA-like_OxRdtase_N"/>
</dbReference>
<dbReference type="EMBL" id="FOSZ01000003">
    <property type="protein sequence ID" value="SFK91609.1"/>
    <property type="molecule type" value="Genomic_DNA"/>
</dbReference>
<accession>A0A1I4DFF9</accession>
<dbReference type="InterPro" id="IPR055170">
    <property type="entry name" value="GFO_IDH_MocA-like_dom"/>
</dbReference>
<dbReference type="OrthoDB" id="9815825at2"/>
<dbReference type="Proteomes" id="UP000198851">
    <property type="component" value="Unassembled WGS sequence"/>
</dbReference>
<dbReference type="Gene3D" id="3.30.360.10">
    <property type="entry name" value="Dihydrodipicolinate Reductase, domain 2"/>
    <property type="match status" value="1"/>
</dbReference>
<dbReference type="Pfam" id="PF01408">
    <property type="entry name" value="GFO_IDH_MocA"/>
    <property type="match status" value="1"/>
</dbReference>
<feature type="domain" description="Gfo/Idh/MocA-like oxidoreductase N-terminal" evidence="1">
    <location>
        <begin position="5"/>
        <end position="130"/>
    </location>
</feature>
<dbReference type="GO" id="GO:0000166">
    <property type="term" value="F:nucleotide binding"/>
    <property type="evidence" value="ECO:0007669"/>
    <property type="project" value="InterPro"/>
</dbReference>
<dbReference type="InterPro" id="IPR036291">
    <property type="entry name" value="NAD(P)-bd_dom_sf"/>
</dbReference>
<feature type="domain" description="GFO/IDH/MocA-like oxidoreductase" evidence="2">
    <location>
        <begin position="140"/>
        <end position="270"/>
    </location>
</feature>
<evidence type="ECO:0000313" key="4">
    <source>
        <dbReference type="Proteomes" id="UP000198851"/>
    </source>
</evidence>
<keyword evidence="4" id="KW-1185">Reference proteome</keyword>
<evidence type="ECO:0000313" key="3">
    <source>
        <dbReference type="EMBL" id="SFK91609.1"/>
    </source>
</evidence>
<gene>
    <name evidence="3" type="ORF">SAMN04488036_103103</name>
</gene>
<dbReference type="PANTHER" id="PTHR43708:SF3">
    <property type="entry name" value="OXIDOREDUCTASE"/>
    <property type="match status" value="1"/>
</dbReference>
<dbReference type="SUPFAM" id="SSF55347">
    <property type="entry name" value="Glyceraldehyde-3-phosphate dehydrogenase-like, C-terminal domain"/>
    <property type="match status" value="1"/>
</dbReference>
<protein>
    <submittedName>
        <fullName evidence="3">Predicted dehydrogenase</fullName>
    </submittedName>
</protein>
<dbReference type="Pfam" id="PF22725">
    <property type="entry name" value="GFO_IDH_MocA_C3"/>
    <property type="match status" value="1"/>
</dbReference>
<evidence type="ECO:0000259" key="1">
    <source>
        <dbReference type="Pfam" id="PF01408"/>
    </source>
</evidence>
<dbReference type="Gene3D" id="3.40.50.720">
    <property type="entry name" value="NAD(P)-binding Rossmann-like Domain"/>
    <property type="match status" value="1"/>
</dbReference>
<proteinExistence type="predicted"/>
<sequence>MRRLRLGMVGGGEGAFIGAVHRMAARLDGRWELVAGNLSSTPDKAARSAEAIGLARSYGSFEEMAREEAAQEDGIDAVSIVTPNHIHVPVAKAFLAAGIHVICDKPLTTDLETAQAFAAECAGYDAQFFLTHNYTGSPLVRQARQMVSEGMLGNIRLVHAEYLQDWLSRPADPENVQAAWRTDPARTGGAGAIGDIGTHAYNLACFVMGETASQLAADLQSFVGGREVDDNANILLRFGSGSRGSIFASQVATGTENGLKLRIHGDKGGLFWAQENPNELIFTPMGGVEQRITRGGAGAMSAAEAVTRIPAGHPEGYLEAFGTLYREIADHLSGADSAGLETVPGIAEAVAGMAFIDACQRSSKADAAWCDLTS</sequence>
<dbReference type="RefSeq" id="WP_093323021.1">
    <property type="nucleotide sequence ID" value="NZ_FOSZ01000003.1"/>
</dbReference>
<dbReference type="PANTHER" id="PTHR43708">
    <property type="entry name" value="CONSERVED EXPRESSED OXIDOREDUCTASE (EUROFUNG)"/>
    <property type="match status" value="1"/>
</dbReference>